<keyword evidence="2" id="KW-1185">Reference proteome</keyword>
<evidence type="ECO:0000313" key="1">
    <source>
        <dbReference type="EMBL" id="KAG0572096.1"/>
    </source>
</evidence>
<proteinExistence type="predicted"/>
<sequence>MATKNSKQALRDRLQVKNGGCLFERSVPWQGFVPRLLSSSRQCGAKGDVSDSQLNLEGVLKWGRASGVEGERVILLSWELESLLTCHFGEGNVIIVREGEFAAGRGGLLLGGGNIRGVGQLVSLVPDLLLEARGVRGSRFGRGVRYLFVELRCGVGAECGGFGNGGASFGASRADYAGRHGA</sequence>
<dbReference type="AlphaFoldDB" id="A0A8T0HMP7"/>
<name>A0A8T0HMP7_CERPU</name>
<evidence type="ECO:0000313" key="2">
    <source>
        <dbReference type="Proteomes" id="UP000822688"/>
    </source>
</evidence>
<dbReference type="EMBL" id="CM026426">
    <property type="protein sequence ID" value="KAG0572096.1"/>
    <property type="molecule type" value="Genomic_DNA"/>
</dbReference>
<accession>A0A8T0HMP7</accession>
<reference evidence="1" key="1">
    <citation type="submission" date="2020-06" db="EMBL/GenBank/DDBJ databases">
        <title>WGS assembly of Ceratodon purpureus strain R40.</title>
        <authorList>
            <person name="Carey S.B."/>
            <person name="Jenkins J."/>
            <person name="Shu S."/>
            <person name="Lovell J.T."/>
            <person name="Sreedasyam A."/>
            <person name="Maumus F."/>
            <person name="Tiley G.P."/>
            <person name="Fernandez-Pozo N."/>
            <person name="Barry K."/>
            <person name="Chen C."/>
            <person name="Wang M."/>
            <person name="Lipzen A."/>
            <person name="Daum C."/>
            <person name="Saski C.A."/>
            <person name="Payton A.C."/>
            <person name="Mcbreen J.C."/>
            <person name="Conrad R.E."/>
            <person name="Kollar L.M."/>
            <person name="Olsson S."/>
            <person name="Huttunen S."/>
            <person name="Landis J.B."/>
            <person name="Wickett N.J."/>
            <person name="Johnson M.G."/>
            <person name="Rensing S.A."/>
            <person name="Grimwood J."/>
            <person name="Schmutz J."/>
            <person name="Mcdaniel S.F."/>
        </authorList>
    </citation>
    <scope>NUCLEOTIDE SEQUENCE</scope>
    <source>
        <strain evidence="1">R40</strain>
    </source>
</reference>
<gene>
    <name evidence="1" type="ORF">KC19_VG068000</name>
</gene>
<organism evidence="1 2">
    <name type="scientific">Ceratodon purpureus</name>
    <name type="common">Fire moss</name>
    <name type="synonym">Dicranum purpureum</name>
    <dbReference type="NCBI Taxonomy" id="3225"/>
    <lineage>
        <taxon>Eukaryota</taxon>
        <taxon>Viridiplantae</taxon>
        <taxon>Streptophyta</taxon>
        <taxon>Embryophyta</taxon>
        <taxon>Bryophyta</taxon>
        <taxon>Bryophytina</taxon>
        <taxon>Bryopsida</taxon>
        <taxon>Dicranidae</taxon>
        <taxon>Pseudoditrichales</taxon>
        <taxon>Ditrichaceae</taxon>
        <taxon>Ceratodon</taxon>
    </lineage>
</organism>
<dbReference type="Proteomes" id="UP000822688">
    <property type="component" value="Chromosome V"/>
</dbReference>
<protein>
    <submittedName>
        <fullName evidence="1">Uncharacterized protein</fullName>
    </submittedName>
</protein>
<comment type="caution">
    <text evidence="1">The sequence shown here is derived from an EMBL/GenBank/DDBJ whole genome shotgun (WGS) entry which is preliminary data.</text>
</comment>